<evidence type="ECO:0000313" key="5">
    <source>
        <dbReference type="EMBL" id="CAA7028424.1"/>
    </source>
</evidence>
<feature type="domain" description="DC1" evidence="3">
    <location>
        <begin position="298"/>
        <end position="346"/>
    </location>
</feature>
<feature type="domain" description="DC1-like C-terminal" evidence="4">
    <location>
        <begin position="660"/>
        <end position="705"/>
    </location>
</feature>
<evidence type="ECO:0000259" key="3">
    <source>
        <dbReference type="Pfam" id="PF03107"/>
    </source>
</evidence>
<dbReference type="InterPro" id="IPR046349">
    <property type="entry name" value="C1-like_sf"/>
</dbReference>
<dbReference type="Pfam" id="PF03107">
    <property type="entry name" value="C1_2"/>
    <property type="match status" value="4"/>
</dbReference>
<dbReference type="PANTHER" id="PTHR32410:SF168">
    <property type="entry name" value="CYSTEINE_HISTIDINE-RICH C1 DOMAIN FAMILY PROTEIN"/>
    <property type="match status" value="1"/>
</dbReference>
<dbReference type="SUPFAM" id="SSF57889">
    <property type="entry name" value="Cysteine-rich domain"/>
    <property type="match status" value="5"/>
</dbReference>
<dbReference type="EMBL" id="CACVBM020001068">
    <property type="protein sequence ID" value="CAA7028424.1"/>
    <property type="molecule type" value="Genomic_DNA"/>
</dbReference>
<dbReference type="AlphaFoldDB" id="A0A6D2IK70"/>
<evidence type="ECO:0000313" key="6">
    <source>
        <dbReference type="Proteomes" id="UP000467841"/>
    </source>
</evidence>
<dbReference type="InterPro" id="IPR054483">
    <property type="entry name" value="DC1-like_CT"/>
</dbReference>
<gene>
    <name evidence="5" type="ORF">MERR_LOCUS15659</name>
</gene>
<evidence type="ECO:0000256" key="1">
    <source>
        <dbReference type="ARBA" id="ARBA00022737"/>
    </source>
</evidence>
<dbReference type="OrthoDB" id="1021545at2759"/>
<keyword evidence="6" id="KW-1185">Reference proteome</keyword>
<proteinExistence type="predicted"/>
<feature type="compositionally biased region" description="Acidic residues" evidence="2">
    <location>
        <begin position="7"/>
        <end position="21"/>
    </location>
</feature>
<feature type="domain" description="DC1" evidence="3">
    <location>
        <begin position="443"/>
        <end position="490"/>
    </location>
</feature>
<feature type="region of interest" description="Disordered" evidence="2">
    <location>
        <begin position="1"/>
        <end position="61"/>
    </location>
</feature>
<name>A0A6D2IK70_9BRAS</name>
<protein>
    <recommendedName>
        <fullName evidence="7">Phorbol-ester/DAG-type domain-containing protein</fullName>
    </recommendedName>
</protein>
<accession>A0A6D2IK70</accession>
<dbReference type="InterPro" id="IPR053192">
    <property type="entry name" value="Vacuole_Formation_Reg"/>
</dbReference>
<dbReference type="PANTHER" id="PTHR32410">
    <property type="entry name" value="CYSTEINE/HISTIDINE-RICH C1 DOMAIN FAMILY PROTEIN"/>
    <property type="match status" value="1"/>
</dbReference>
<evidence type="ECO:0000256" key="2">
    <source>
        <dbReference type="SAM" id="MobiDB-lite"/>
    </source>
</evidence>
<dbReference type="InterPro" id="IPR004146">
    <property type="entry name" value="DC1"/>
</dbReference>
<feature type="domain" description="DC1" evidence="3">
    <location>
        <begin position="384"/>
        <end position="433"/>
    </location>
</feature>
<reference evidence="5" key="1">
    <citation type="submission" date="2020-01" db="EMBL/GenBank/DDBJ databases">
        <authorList>
            <person name="Mishra B."/>
        </authorList>
    </citation>
    <scope>NUCLEOTIDE SEQUENCE [LARGE SCALE GENOMIC DNA]</scope>
</reference>
<evidence type="ECO:0008006" key="7">
    <source>
        <dbReference type="Google" id="ProtNLM"/>
    </source>
</evidence>
<sequence>MDHNQESDEEIGENQSIEEELGEKQSSGEEMSQNQSSDEELGEEMSQNQSSEEETEVEERPRWLNLERPRWLNLEGPRCIISDPAQPHYLIYRAKSETKYNCFSCGEKDVTWKKPYGDTHYDCTVCNLEFHDRCVDVPSKMIHPFHPQHPLSLIFLNNKTGVIVNTNFREFVNTLDPEQQYNFDLIDILKYLQTFDPNSNIIFDKCTWCRKDLRSWFYRCSICNFSLDFLCALKTPPLTIQNPKSHHHSLVLFPQPLSFPCYACGKSNMLEASYACYQCNYFVHETCVDLPRVMKITRHPHRLSHIPFHPAKLSSCRVCYKNVDVKYGQYSCSQEDCSYVVHSTCATHEKIWGGEELEWEPEESDQTEDYAPYKNMGGDLIEHFSHINHYLRLKKYDGIRDPKRQCRACIRPIMSHDFYNCIECDFFLHQVCANLPKKLDHALHRHPLFLVDSSGPNITCSACSRCSTGFKYICKEYGCRRDFQLDINCVLVPECLTHKGHEEHKNRRKTKHEEHLLFISTCYSDDEEFICQSCKKRVRGDHLHCTLCEYVLCYKCATIPNEIYYKYDENPRSLCFGKSGVDDSKDHDGDDHDGEDDDDGAVDSEDGVYWCEVCEKTLDPTVWFYTNKERCSTIHHECLFGDTTYMKSGHKFIDYRGMQVQVISNGSSSRPICCVCHHHCPHPVYLKFYMGSGTFMGDYCSISCLSDRVGSGTFMGGY</sequence>
<feature type="domain" description="DC1" evidence="3">
    <location>
        <begin position="244"/>
        <end position="288"/>
    </location>
</feature>
<comment type="caution">
    <text evidence="5">The sequence shown here is derived from an EMBL/GenBank/DDBJ whole genome shotgun (WGS) entry which is preliminary data.</text>
</comment>
<dbReference type="Proteomes" id="UP000467841">
    <property type="component" value="Unassembled WGS sequence"/>
</dbReference>
<keyword evidence="1" id="KW-0677">Repeat</keyword>
<dbReference type="Pfam" id="PF22926">
    <property type="entry name" value="C1-like_CT"/>
    <property type="match status" value="1"/>
</dbReference>
<organism evidence="5 6">
    <name type="scientific">Microthlaspi erraticum</name>
    <dbReference type="NCBI Taxonomy" id="1685480"/>
    <lineage>
        <taxon>Eukaryota</taxon>
        <taxon>Viridiplantae</taxon>
        <taxon>Streptophyta</taxon>
        <taxon>Embryophyta</taxon>
        <taxon>Tracheophyta</taxon>
        <taxon>Spermatophyta</taxon>
        <taxon>Magnoliopsida</taxon>
        <taxon>eudicotyledons</taxon>
        <taxon>Gunneridae</taxon>
        <taxon>Pentapetalae</taxon>
        <taxon>rosids</taxon>
        <taxon>malvids</taxon>
        <taxon>Brassicales</taxon>
        <taxon>Brassicaceae</taxon>
        <taxon>Coluteocarpeae</taxon>
        <taxon>Microthlaspi</taxon>
    </lineage>
</organism>
<evidence type="ECO:0000259" key="4">
    <source>
        <dbReference type="Pfam" id="PF22926"/>
    </source>
</evidence>